<keyword evidence="1" id="KW-1133">Transmembrane helix</keyword>
<reference evidence="2 3" key="1">
    <citation type="submission" date="2014-04" db="EMBL/GenBank/DDBJ databases">
        <authorList>
            <consortium name="DOE Joint Genome Institute"/>
            <person name="Kuo A."/>
            <person name="Gay G."/>
            <person name="Dore J."/>
            <person name="Kohler A."/>
            <person name="Nagy L.G."/>
            <person name="Floudas D."/>
            <person name="Copeland A."/>
            <person name="Barry K.W."/>
            <person name="Cichocki N."/>
            <person name="Veneault-Fourrey C."/>
            <person name="LaButti K."/>
            <person name="Lindquist E.A."/>
            <person name="Lipzen A."/>
            <person name="Lundell T."/>
            <person name="Morin E."/>
            <person name="Murat C."/>
            <person name="Sun H."/>
            <person name="Tunlid A."/>
            <person name="Henrissat B."/>
            <person name="Grigoriev I.V."/>
            <person name="Hibbett D.S."/>
            <person name="Martin F."/>
            <person name="Nordberg H.P."/>
            <person name="Cantor M.N."/>
            <person name="Hua S.X."/>
        </authorList>
    </citation>
    <scope>NUCLEOTIDE SEQUENCE [LARGE SCALE GENOMIC DNA]</scope>
    <source>
        <strain evidence="3">h7</strain>
    </source>
</reference>
<dbReference type="EMBL" id="KN831779">
    <property type="protein sequence ID" value="KIM42030.1"/>
    <property type="molecule type" value="Genomic_DNA"/>
</dbReference>
<feature type="transmembrane region" description="Helical" evidence="1">
    <location>
        <begin position="130"/>
        <end position="147"/>
    </location>
</feature>
<proteinExistence type="predicted"/>
<organism evidence="2 3">
    <name type="scientific">Hebeloma cylindrosporum</name>
    <dbReference type="NCBI Taxonomy" id="76867"/>
    <lineage>
        <taxon>Eukaryota</taxon>
        <taxon>Fungi</taxon>
        <taxon>Dikarya</taxon>
        <taxon>Basidiomycota</taxon>
        <taxon>Agaricomycotina</taxon>
        <taxon>Agaricomycetes</taxon>
        <taxon>Agaricomycetidae</taxon>
        <taxon>Agaricales</taxon>
        <taxon>Agaricineae</taxon>
        <taxon>Hymenogastraceae</taxon>
        <taxon>Hebeloma</taxon>
    </lineage>
</organism>
<keyword evidence="1" id="KW-0812">Transmembrane</keyword>
<protein>
    <submittedName>
        <fullName evidence="2">Uncharacterized protein</fullName>
    </submittedName>
</protein>
<evidence type="ECO:0000313" key="3">
    <source>
        <dbReference type="Proteomes" id="UP000053424"/>
    </source>
</evidence>
<keyword evidence="1" id="KW-0472">Membrane</keyword>
<feature type="transmembrane region" description="Helical" evidence="1">
    <location>
        <begin position="238"/>
        <end position="257"/>
    </location>
</feature>
<dbReference type="HOGENOM" id="CLU_488379_0_0_1"/>
<accession>A0A0C3BZK8</accession>
<keyword evidence="3" id="KW-1185">Reference proteome</keyword>
<gene>
    <name evidence="2" type="ORF">M413DRAFT_410633</name>
</gene>
<sequence length="558" mass="61138">MPLHTAELHNTTPCVPGDYKSLLVLNPLRPSSGVDGVHVWPTSRPDSPEVDERARKGGFPVENMKLVLNRKGQYLEIRPDAVKDAAKTHTVLSVIFLLVGVGKVIIAQVLARNIAGSATITVPARVAADFFSFGGLVLDVLGAVLVLRSAHTLSRRANADKSIRYIKFNVQNIVCPGPEATPPRFLYPGGIPDGFLGLQITDHPLDINFGGPVLWISGFFSFVVSLCILVIATQGMEVGGLAVLGLPVFAMMAWSGINEMRGGTYVWARKRMETFVRSGADSLLSDPDSSARQALLFPSSSYQLLPLPAFNHARIMQKESDSQGNTQHAFHLNEEYLKGFSSTANKATKCLIWAGCMLLGFAAPTSLFEFATSRMADLPDITTVNTMLSFLVFSLLTFDAFVAVFAFTCARTLYKIAKEAKTIRQVQFDVCSGVVWNGLRAYKLPGSDHAECCYIPDDLRRILEIKARNSRLHFCVDVYAISTVVFLVRLLVFVIMTQSAVVWVPVAVITIITTVCLSVLRLQSNPRMLEGLPFTSGWTSRQRQRSVEGSKSNSVQTC</sequence>
<evidence type="ECO:0000256" key="1">
    <source>
        <dbReference type="SAM" id="Phobius"/>
    </source>
</evidence>
<dbReference type="AlphaFoldDB" id="A0A0C3BZK8"/>
<feature type="transmembrane region" description="Helical" evidence="1">
    <location>
        <begin position="502"/>
        <end position="520"/>
    </location>
</feature>
<dbReference type="Proteomes" id="UP000053424">
    <property type="component" value="Unassembled WGS sequence"/>
</dbReference>
<feature type="transmembrane region" description="Helical" evidence="1">
    <location>
        <begin position="91"/>
        <end position="110"/>
    </location>
</feature>
<reference evidence="3" key="2">
    <citation type="submission" date="2015-01" db="EMBL/GenBank/DDBJ databases">
        <title>Evolutionary Origins and Diversification of the Mycorrhizal Mutualists.</title>
        <authorList>
            <consortium name="DOE Joint Genome Institute"/>
            <consortium name="Mycorrhizal Genomics Consortium"/>
            <person name="Kohler A."/>
            <person name="Kuo A."/>
            <person name="Nagy L.G."/>
            <person name="Floudas D."/>
            <person name="Copeland A."/>
            <person name="Barry K.W."/>
            <person name="Cichocki N."/>
            <person name="Veneault-Fourrey C."/>
            <person name="LaButti K."/>
            <person name="Lindquist E.A."/>
            <person name="Lipzen A."/>
            <person name="Lundell T."/>
            <person name="Morin E."/>
            <person name="Murat C."/>
            <person name="Riley R."/>
            <person name="Ohm R."/>
            <person name="Sun H."/>
            <person name="Tunlid A."/>
            <person name="Henrissat B."/>
            <person name="Grigoriev I.V."/>
            <person name="Hibbett D.S."/>
            <person name="Martin F."/>
        </authorList>
    </citation>
    <scope>NUCLEOTIDE SEQUENCE [LARGE SCALE GENOMIC DNA]</scope>
    <source>
        <strain evidence="3">h7</strain>
    </source>
</reference>
<evidence type="ECO:0000313" key="2">
    <source>
        <dbReference type="EMBL" id="KIM42030.1"/>
    </source>
</evidence>
<feature type="transmembrane region" description="Helical" evidence="1">
    <location>
        <begin position="474"/>
        <end position="496"/>
    </location>
</feature>
<feature type="transmembrane region" description="Helical" evidence="1">
    <location>
        <begin position="350"/>
        <end position="368"/>
    </location>
</feature>
<feature type="transmembrane region" description="Helical" evidence="1">
    <location>
        <begin position="213"/>
        <end position="232"/>
    </location>
</feature>
<name>A0A0C3BZK8_HEBCY</name>
<feature type="transmembrane region" description="Helical" evidence="1">
    <location>
        <begin position="388"/>
        <end position="414"/>
    </location>
</feature>